<evidence type="ECO:0000256" key="4">
    <source>
        <dbReference type="ARBA" id="ARBA00023136"/>
    </source>
</evidence>
<dbReference type="STRING" id="45351.A7S969"/>
<evidence type="ECO:0000256" key="7">
    <source>
        <dbReference type="SAM" id="MobiDB-lite"/>
    </source>
</evidence>
<evidence type="ECO:0000256" key="5">
    <source>
        <dbReference type="ARBA" id="ARBA00023228"/>
    </source>
</evidence>
<keyword evidence="4" id="KW-0472">Membrane</keyword>
<organism evidence="8 9">
    <name type="scientific">Nematostella vectensis</name>
    <name type="common">Starlet sea anemone</name>
    <dbReference type="NCBI Taxonomy" id="45351"/>
    <lineage>
        <taxon>Eukaryota</taxon>
        <taxon>Metazoa</taxon>
        <taxon>Cnidaria</taxon>
        <taxon>Anthozoa</taxon>
        <taxon>Hexacorallia</taxon>
        <taxon>Actiniaria</taxon>
        <taxon>Edwardsiidae</taxon>
        <taxon>Nematostella</taxon>
    </lineage>
</organism>
<feature type="region of interest" description="Disordered" evidence="7">
    <location>
        <begin position="1"/>
        <end position="40"/>
    </location>
</feature>
<dbReference type="GO" id="GO:0032418">
    <property type="term" value="P:lysosome localization"/>
    <property type="evidence" value="ECO:0000318"/>
    <property type="project" value="GO_Central"/>
</dbReference>
<sequence>MGQEQSSTHPGATHSPQKVPYTKSSVERPSSKPKREKAKLEDIVVVSQKSQELTSQTLDPDLETLKYIPLVRPILNASVQVTPARELERLEKFDLRPALKLCSRYEDHLRQCSEAVAFDQDMLASRIKEVDVNSTAVLSAVNDRHRKLVHVIAHLKKVEEMSFTLRRIDASMKKIVPLIDRLNNILPEEERLDPFSFEPGGLSINN</sequence>
<evidence type="ECO:0000256" key="1">
    <source>
        <dbReference type="ARBA" id="ARBA00004122"/>
    </source>
</evidence>
<proteinExistence type="inferred from homology"/>
<evidence type="ECO:0000313" key="9">
    <source>
        <dbReference type="Proteomes" id="UP000001593"/>
    </source>
</evidence>
<dbReference type="EMBL" id="DS469602">
    <property type="protein sequence ID" value="EDO39729.1"/>
    <property type="molecule type" value="Genomic_DNA"/>
</dbReference>
<dbReference type="InParanoid" id="A7S969"/>
<dbReference type="Pfam" id="PF10158">
    <property type="entry name" value="LOH1CR12"/>
    <property type="match status" value="1"/>
</dbReference>
<dbReference type="PANTHER" id="PTHR31634">
    <property type="entry name" value="BLOC-1-RELATED COMPLEX SUBUNIT 5"/>
    <property type="match status" value="1"/>
</dbReference>
<dbReference type="OMA" id="EGRPHDP"/>
<comment type="similarity">
    <text evidence="2">Belongs to the BORCS5 family.</text>
</comment>
<dbReference type="GO" id="GO:1903744">
    <property type="term" value="P:positive regulation of anterograde synaptic vesicle transport"/>
    <property type="evidence" value="ECO:0000318"/>
    <property type="project" value="GO_Central"/>
</dbReference>
<dbReference type="Proteomes" id="UP000001593">
    <property type="component" value="Unassembled WGS sequence"/>
</dbReference>
<gene>
    <name evidence="8" type="ORF">NEMVEDRAFT_v1g243698</name>
</gene>
<protein>
    <recommendedName>
        <fullName evidence="3">BLOC-1-related complex subunit 5</fullName>
    </recommendedName>
</protein>
<comment type="subcellular location">
    <subcellularLocation>
        <location evidence="1">Lysosome membrane</location>
        <topology evidence="1">Lipid-anchor</topology>
        <orientation evidence="1">Cytoplasmic side</orientation>
    </subcellularLocation>
</comment>
<dbReference type="HOGENOM" id="CLU_064176_1_0_1"/>
<feature type="compositionally biased region" description="Polar residues" evidence="7">
    <location>
        <begin position="1"/>
        <end position="24"/>
    </location>
</feature>
<evidence type="ECO:0000256" key="2">
    <source>
        <dbReference type="ARBA" id="ARBA00010235"/>
    </source>
</evidence>
<reference evidence="8 9" key="1">
    <citation type="journal article" date="2007" name="Science">
        <title>Sea anemone genome reveals ancestral eumetazoan gene repertoire and genomic organization.</title>
        <authorList>
            <person name="Putnam N.H."/>
            <person name="Srivastava M."/>
            <person name="Hellsten U."/>
            <person name="Dirks B."/>
            <person name="Chapman J."/>
            <person name="Salamov A."/>
            <person name="Terry A."/>
            <person name="Shapiro H."/>
            <person name="Lindquist E."/>
            <person name="Kapitonov V.V."/>
            <person name="Jurka J."/>
            <person name="Genikhovich G."/>
            <person name="Grigoriev I.V."/>
            <person name="Lucas S.M."/>
            <person name="Steele R.E."/>
            <person name="Finnerty J.R."/>
            <person name="Technau U."/>
            <person name="Martindale M.Q."/>
            <person name="Rokhsar D.S."/>
        </authorList>
    </citation>
    <scope>NUCLEOTIDE SEQUENCE [LARGE SCALE GENOMIC DNA]</scope>
    <source>
        <strain evidence="9">CH2 X CH6</strain>
    </source>
</reference>
<keyword evidence="6" id="KW-0449">Lipoprotein</keyword>
<accession>A7S969</accession>
<dbReference type="PhylomeDB" id="A7S969"/>
<dbReference type="GO" id="GO:0098574">
    <property type="term" value="C:cytoplasmic side of lysosomal membrane"/>
    <property type="evidence" value="ECO:0000318"/>
    <property type="project" value="GO_Central"/>
</dbReference>
<name>A7S969_NEMVE</name>
<evidence type="ECO:0000313" key="8">
    <source>
        <dbReference type="EMBL" id="EDO39729.1"/>
    </source>
</evidence>
<dbReference type="eggNOG" id="KOG4515">
    <property type="taxonomic scope" value="Eukaryota"/>
</dbReference>
<evidence type="ECO:0000256" key="3">
    <source>
        <dbReference type="ARBA" id="ARBA00022300"/>
    </source>
</evidence>
<evidence type="ECO:0000256" key="6">
    <source>
        <dbReference type="ARBA" id="ARBA00023288"/>
    </source>
</evidence>
<dbReference type="PANTHER" id="PTHR31634:SF2">
    <property type="entry name" value="BLOC-1-RELATED COMPLEX SUBUNIT 5"/>
    <property type="match status" value="1"/>
</dbReference>
<dbReference type="GO" id="GO:0030672">
    <property type="term" value="C:synaptic vesicle membrane"/>
    <property type="evidence" value="ECO:0000318"/>
    <property type="project" value="GO_Central"/>
</dbReference>
<dbReference type="GO" id="GO:0072384">
    <property type="term" value="P:organelle transport along microtubule"/>
    <property type="evidence" value="ECO:0000318"/>
    <property type="project" value="GO_Central"/>
</dbReference>
<dbReference type="InterPro" id="IPR018780">
    <property type="entry name" value="TBORCS5"/>
</dbReference>
<dbReference type="FunCoup" id="A7S969">
    <property type="interactions" value="359"/>
</dbReference>
<dbReference type="GO" id="GO:0099078">
    <property type="term" value="C:BORC complex"/>
    <property type="evidence" value="ECO:0000318"/>
    <property type="project" value="GO_Central"/>
</dbReference>
<dbReference type="CDD" id="cd22789">
    <property type="entry name" value="BORCS5-like"/>
    <property type="match status" value="1"/>
</dbReference>
<dbReference type="AlphaFoldDB" id="A7S969"/>
<keyword evidence="5" id="KW-0458">Lysosome</keyword>
<keyword evidence="9" id="KW-1185">Reference proteome</keyword>